<evidence type="ECO:0000256" key="1">
    <source>
        <dbReference type="SAM" id="MobiDB-lite"/>
    </source>
</evidence>
<proteinExistence type="predicted"/>
<dbReference type="Proteomes" id="UP000008467">
    <property type="component" value="Chromosome"/>
</dbReference>
<dbReference type="SUPFAM" id="SSF55383">
    <property type="entry name" value="Copper amine oxidase, domain N"/>
    <property type="match status" value="1"/>
</dbReference>
<protein>
    <submittedName>
        <fullName evidence="4">Copper amine oxidase-like domain-containing protein</fullName>
    </submittedName>
</protein>
<dbReference type="PROSITE" id="PS50853">
    <property type="entry name" value="FN3"/>
    <property type="match status" value="1"/>
</dbReference>
<evidence type="ECO:0000256" key="2">
    <source>
        <dbReference type="SAM" id="SignalP"/>
    </source>
</evidence>
<dbReference type="KEGG" id="cle:Clole_3913"/>
<dbReference type="Pfam" id="PF07833">
    <property type="entry name" value="Cu_amine_oxidN1"/>
    <property type="match status" value="2"/>
</dbReference>
<feature type="compositionally biased region" description="Low complexity" evidence="1">
    <location>
        <begin position="513"/>
        <end position="533"/>
    </location>
</feature>
<evidence type="ECO:0000259" key="3">
    <source>
        <dbReference type="PROSITE" id="PS50853"/>
    </source>
</evidence>
<feature type="domain" description="Fibronectin type-III" evidence="3">
    <location>
        <begin position="423"/>
        <end position="520"/>
    </location>
</feature>
<dbReference type="STRING" id="642492.Clole_3913"/>
<dbReference type="InterPro" id="IPR036116">
    <property type="entry name" value="FN3_sf"/>
</dbReference>
<dbReference type="InterPro" id="IPR003961">
    <property type="entry name" value="FN3_dom"/>
</dbReference>
<name>F2JJJ7_CELLD</name>
<dbReference type="SUPFAM" id="SSF49265">
    <property type="entry name" value="Fibronectin type III"/>
    <property type="match status" value="2"/>
</dbReference>
<dbReference type="Gene3D" id="3.30.457.10">
    <property type="entry name" value="Copper amine oxidase-like, N-terminal domain"/>
    <property type="match status" value="1"/>
</dbReference>
<dbReference type="Gene3D" id="2.60.40.10">
    <property type="entry name" value="Immunoglobulins"/>
    <property type="match status" value="1"/>
</dbReference>
<feature type="signal peptide" evidence="2">
    <location>
        <begin position="1"/>
        <end position="25"/>
    </location>
</feature>
<dbReference type="InterPro" id="IPR013783">
    <property type="entry name" value="Ig-like_fold"/>
</dbReference>
<dbReference type="EMBL" id="CP002582">
    <property type="protein sequence ID" value="ADZ85592.1"/>
    <property type="molecule type" value="Genomic_DNA"/>
</dbReference>
<keyword evidence="2" id="KW-0732">Signal</keyword>
<feature type="chain" id="PRO_5003284215" evidence="2">
    <location>
        <begin position="26"/>
        <end position="830"/>
    </location>
</feature>
<feature type="region of interest" description="Disordered" evidence="1">
    <location>
        <begin position="508"/>
        <end position="538"/>
    </location>
</feature>
<keyword evidence="5" id="KW-1185">Reference proteome</keyword>
<organism evidence="4 5">
    <name type="scientific">Cellulosilyticum lentocellum (strain ATCC 49066 / DSM 5427 / NCIMB 11756 / RHM5)</name>
    <name type="common">Clostridium lentocellum</name>
    <dbReference type="NCBI Taxonomy" id="642492"/>
    <lineage>
        <taxon>Bacteria</taxon>
        <taxon>Bacillati</taxon>
        <taxon>Bacillota</taxon>
        <taxon>Clostridia</taxon>
        <taxon>Lachnospirales</taxon>
        <taxon>Cellulosilyticaceae</taxon>
        <taxon>Cellulosilyticum</taxon>
    </lineage>
</organism>
<dbReference type="eggNOG" id="COG3656">
    <property type="taxonomic scope" value="Bacteria"/>
</dbReference>
<evidence type="ECO:0000313" key="4">
    <source>
        <dbReference type="EMBL" id="ADZ85592.1"/>
    </source>
</evidence>
<dbReference type="AlphaFoldDB" id="F2JJJ7"/>
<gene>
    <name evidence="4" type="ordered locus">Clole_3913</name>
</gene>
<reference evidence="4 5" key="1">
    <citation type="journal article" date="2011" name="J. Bacteriol.">
        <title>Complete genome sequence of the cellulose-degrading bacterium Cellulosilyticum lentocellum.</title>
        <authorList>
            <consortium name="US DOE Joint Genome Institute"/>
            <person name="Miller D.A."/>
            <person name="Suen G."/>
            <person name="Bruce D."/>
            <person name="Copeland A."/>
            <person name="Cheng J.F."/>
            <person name="Detter C."/>
            <person name="Goodwin L.A."/>
            <person name="Han C.S."/>
            <person name="Hauser L.J."/>
            <person name="Land M.L."/>
            <person name="Lapidus A."/>
            <person name="Lucas S."/>
            <person name="Meincke L."/>
            <person name="Pitluck S."/>
            <person name="Tapia R."/>
            <person name="Teshima H."/>
            <person name="Woyke T."/>
            <person name="Fox B.G."/>
            <person name="Angert E.R."/>
            <person name="Currie C.R."/>
        </authorList>
    </citation>
    <scope>NUCLEOTIDE SEQUENCE [LARGE SCALE GENOMIC DNA]</scope>
    <source>
        <strain evidence="5">ATCC 49066 / DSM 5427 / NCIMB 11756 / RHM5</strain>
    </source>
</reference>
<dbReference type="eggNOG" id="COG4632">
    <property type="taxonomic scope" value="Bacteria"/>
</dbReference>
<accession>F2JJJ7</accession>
<dbReference type="HOGENOM" id="CLU_341522_0_0_9"/>
<sequence>MRLRRNLVAWFLVFALALMSFPVMAEDVIATKEFLKVGEKIQANDGDTINYEGYKYLAYYTTSSSLKIISEEQRWSRATIKEAKSLHMAPINEGKQWYVERREDKAIPYYSGEQYLGDTNYTQYAIYPTQMYYAAAYDLGEGSWEVESEWIEEENGIWKPEAPVADYDGNLWYAYAGYTVILPTATEVTKAGYELSGWKIGTATLLPGAIYSLSDEDATDISGQPAIKIEAIWKNKSISNPVVSEITKNSAKLSVTYSIGNALTDKGIKIAKAGTEEWTALETTVSNNQMTAEAGSLSKNISYKVKAYLTTVTGKIETEEITFRTLKDFEVGTTEVESITTQGASFTASYLSDDSLIAQGFKYKKTSEEISQWQHVDATVNNSSLTATLDNLLPNTEYSVKAYITTSEGTKEGEVVTFTTSKRPQSVEKAQISGVTTSTATFTTKYVSDNSLTNQGFKYKKAADSKWTEIKASTTNVNEMNFSTKVTGLTSNTTYEVKAYIETKEGMTESQVSTFTTSTSSSSGSSSSSSSTSPAKVEPTITLPAAGEPLVVSVNSNNVATVPVDTVNSLINSGQPLVIQSGNISLTADPSTLKEILLANPGVTNLTMSLPAIEVVKLEDIKLKVSQEGKITMVGGSEATLSIGFGSSQIQSVFREPLTVTIDLSKVRFGDSTKLTFVKYEQKEDGSYKVVKLGGTYDEATGKFSAHLTEPGLYGMAEVAELVKVNLQIGNLISTLNDSPRTNDVAPQIVGGSTVVPLRFIAESLGAEVKWDAKNKKVVITLDGQTIEVGSDQGMLIQESRTLVPIRYISENLGANVLWIPSSKSIEIVK</sequence>
<evidence type="ECO:0000313" key="5">
    <source>
        <dbReference type="Proteomes" id="UP000008467"/>
    </source>
</evidence>
<dbReference type="InterPro" id="IPR036582">
    <property type="entry name" value="Mao_N_sf"/>
</dbReference>
<dbReference type="RefSeq" id="WP_013658865.1">
    <property type="nucleotide sequence ID" value="NC_015275.1"/>
</dbReference>
<dbReference type="CDD" id="cd00063">
    <property type="entry name" value="FN3"/>
    <property type="match status" value="1"/>
</dbReference>
<dbReference type="InterPro" id="IPR012854">
    <property type="entry name" value="Cu_amine_oxidase-like_N"/>
</dbReference>